<dbReference type="EMBL" id="KZ613828">
    <property type="protein sequence ID" value="PMD58298.1"/>
    <property type="molecule type" value="Genomic_DNA"/>
</dbReference>
<feature type="coiled-coil region" evidence="1">
    <location>
        <begin position="952"/>
        <end position="1070"/>
    </location>
</feature>
<feature type="region of interest" description="Disordered" evidence="2">
    <location>
        <begin position="1282"/>
        <end position="1301"/>
    </location>
</feature>
<evidence type="ECO:0000313" key="4">
    <source>
        <dbReference type="Proteomes" id="UP000235371"/>
    </source>
</evidence>
<dbReference type="PANTHER" id="PTHR47357">
    <property type="entry name" value="COP1-INTERACTIVE PROTEIN 1"/>
    <property type="match status" value="1"/>
</dbReference>
<dbReference type="GO" id="GO:0005200">
    <property type="term" value="F:structural constituent of cytoskeleton"/>
    <property type="evidence" value="ECO:0007669"/>
    <property type="project" value="TreeGrafter"/>
</dbReference>
<feature type="coiled-coil region" evidence="1">
    <location>
        <begin position="642"/>
        <end position="705"/>
    </location>
</feature>
<keyword evidence="1" id="KW-0175">Coiled coil</keyword>
<keyword evidence="4" id="KW-1185">Reference proteome</keyword>
<name>A0A2J6T5K9_9HELO</name>
<dbReference type="GO" id="GO:0005856">
    <property type="term" value="C:cytoskeleton"/>
    <property type="evidence" value="ECO:0007669"/>
    <property type="project" value="TreeGrafter"/>
</dbReference>
<dbReference type="OrthoDB" id="102442at2759"/>
<proteinExistence type="predicted"/>
<gene>
    <name evidence="3" type="ORF">K444DRAFT_664764</name>
</gene>
<feature type="coiled-coil region" evidence="1">
    <location>
        <begin position="522"/>
        <end position="613"/>
    </location>
</feature>
<accession>A0A2J6T5K9</accession>
<feature type="region of interest" description="Disordered" evidence="2">
    <location>
        <begin position="805"/>
        <end position="825"/>
    </location>
</feature>
<feature type="region of interest" description="Disordered" evidence="2">
    <location>
        <begin position="1320"/>
        <end position="1343"/>
    </location>
</feature>
<feature type="compositionally biased region" description="Acidic residues" evidence="2">
    <location>
        <begin position="808"/>
        <end position="825"/>
    </location>
</feature>
<organism evidence="3 4">
    <name type="scientific">Hyaloscypha bicolor E</name>
    <dbReference type="NCBI Taxonomy" id="1095630"/>
    <lineage>
        <taxon>Eukaryota</taxon>
        <taxon>Fungi</taxon>
        <taxon>Dikarya</taxon>
        <taxon>Ascomycota</taxon>
        <taxon>Pezizomycotina</taxon>
        <taxon>Leotiomycetes</taxon>
        <taxon>Helotiales</taxon>
        <taxon>Hyaloscyphaceae</taxon>
        <taxon>Hyaloscypha</taxon>
        <taxon>Hyaloscypha bicolor</taxon>
    </lineage>
</organism>
<dbReference type="GeneID" id="36595076"/>
<dbReference type="RefSeq" id="XP_024735202.1">
    <property type="nucleotide sequence ID" value="XM_024887000.1"/>
</dbReference>
<dbReference type="Proteomes" id="UP000235371">
    <property type="component" value="Unassembled WGS sequence"/>
</dbReference>
<feature type="compositionally biased region" description="Basic and acidic residues" evidence="2">
    <location>
        <begin position="1283"/>
        <end position="1293"/>
    </location>
</feature>
<dbReference type="PANTHER" id="PTHR47357:SF1">
    <property type="entry name" value="SPINDLE POLE BODY COMPONENT 110"/>
    <property type="match status" value="1"/>
</dbReference>
<sequence length="1552" mass="176349">MSVPGHVSAQPSKDVANKLALIKARITDDGTDSVQVLLGELQNALQEVEERKKIEVTLKQQVKVHEPASFSLGGAMELQNNNVEARKIRSDNCSALEELHEEFSRALDDVENDNPGLDISRLASIALKLGVLKKKVVRFEFYIDANTETQFNHQKKRTAIHRNWAAVLRTERDIAQTAFAAIQRSALETIANVHNPNEFKSLEAKLSLDRTVAIALVELQALGAHLETAMKPIEPRDEDDAADAAKDENTQPIVNTYGLDQVLDSFRKTVEHTITIGKILRTLPAIPQYAERPSKTVFAVMRDADKRAWDGEAKVKAKTAELAFATKTLETDLCNQKLEQFQANGTIQTNADEIILSAYLEMAKSNIASGQILIGRLGCLERCIGDGETNSKRKRACDGYHAGVSPEVLQALIQRLADEIPPQADLVAKIRELLTILRARLEQRVRDVSPQKKLSSGLQDEGDEMSNTGDLDTHALLQINMANIQNGETLINRIAELESELHNHRAHSSGAPGGDEDCPRKLEVAKKQIQILTNRLAELEAEFQGPQLRDLINSRVADLESQLADLNSQSEEQARSAAGEDCPREFEQAKKQNQDLINKIADLESELHTLKSHSPVATGGDKDCPKELEKAKKQLKSLVAPLKSKQDELKELTKRLRTDFAEYLDEEFESANPTHSRIKEVKDQIAALRAKVEKLEKEKFEVERRRDICYNYNLDILEPTVTALKQEIRRLNLEIIDGKIDRIHKESLLEERMKLLAELDAYRQGETVVWGAEPDMDWGTWKYQAILAKNLDLKNRLKICEEARGNTVEEEESGSDVDESASDDEDEEEHHALLRFYENLSRDQLIKLLARRTFFQAQVAFLTDQRDLMMQSDELRQRGWIEENAQLRIKHASEMSEKDEAFGVQNEKVASLKADLASLKIKLQNCREFRDNVLKLGVEEPEEPHDLEGLDNEALIEEIVELQRKLKALGIKYEEAVRNDQTFFSDSELDEDLEFQNPRQQIRDLKETLEEVRTMLEKCKKEHEKKVENPEEAESMAVLKKGVQKIRDEREDATDKLEKCEEEVDRLIKMLQAQVAIRQRDLDTDKELEKEQAQKEASYRGTIWELTEKLSSSEIAHEAMAKKFNDLLAQANKDLSDCLETRETGIQGTACLKESLKERCEEIERLEAALAGQDQPVPEQVQPLKDQVARLKKELADCQKHATTNDEYIDALNEDLDYCQEDKDKLQEQLATQKQKCEAEKAALRQKLQYFVKKANTAEETDAISHGVEELQNQLAQAEAELEAEKKRAESSRKAANKNFESWQEERLKKTKCEEKLADLNAQYPSTGLRSRKRPAPNQPDENLEDCVAEVARLRHKIAGLEVEITRLTKQVDAYEEEDDDGEDDDDDVKQYSQKQGNASDGAGENSPLPMDDNDFDPHLACNEEIEALNNQIIAQKEKIAALEQQAANDKLQIDALNHSNTDKSQKYQKFSALIDKLKTELEDLQTRLFECAFETWQERRARMRSLAAANRGPRGPSVHRIDPALAQIEEWNRSGWWRSERDRPGKRRRTK</sequence>
<feature type="region of interest" description="Disordered" evidence="2">
    <location>
        <begin position="1372"/>
        <end position="1418"/>
    </location>
</feature>
<feature type="coiled-coil region" evidence="1">
    <location>
        <begin position="1419"/>
        <end position="1488"/>
    </location>
</feature>
<protein>
    <submittedName>
        <fullName evidence="3">Uncharacterized protein</fullName>
    </submittedName>
</protein>
<evidence type="ECO:0000256" key="1">
    <source>
        <dbReference type="SAM" id="Coils"/>
    </source>
</evidence>
<evidence type="ECO:0000313" key="3">
    <source>
        <dbReference type="EMBL" id="PMD58298.1"/>
    </source>
</evidence>
<feature type="compositionally biased region" description="Acidic residues" evidence="2">
    <location>
        <begin position="1374"/>
        <end position="1388"/>
    </location>
</feature>
<reference evidence="3 4" key="1">
    <citation type="submission" date="2016-04" db="EMBL/GenBank/DDBJ databases">
        <title>A degradative enzymes factory behind the ericoid mycorrhizal symbiosis.</title>
        <authorList>
            <consortium name="DOE Joint Genome Institute"/>
            <person name="Martino E."/>
            <person name="Morin E."/>
            <person name="Grelet G."/>
            <person name="Kuo A."/>
            <person name="Kohler A."/>
            <person name="Daghino S."/>
            <person name="Barry K."/>
            <person name="Choi C."/>
            <person name="Cichocki N."/>
            <person name="Clum A."/>
            <person name="Copeland A."/>
            <person name="Hainaut M."/>
            <person name="Haridas S."/>
            <person name="Labutti K."/>
            <person name="Lindquist E."/>
            <person name="Lipzen A."/>
            <person name="Khouja H.-R."/>
            <person name="Murat C."/>
            <person name="Ohm R."/>
            <person name="Olson A."/>
            <person name="Spatafora J."/>
            <person name="Veneault-Fourrey C."/>
            <person name="Henrissat B."/>
            <person name="Grigoriev I."/>
            <person name="Martin F."/>
            <person name="Perotto S."/>
        </authorList>
    </citation>
    <scope>NUCLEOTIDE SEQUENCE [LARGE SCALE GENOMIC DNA]</scope>
    <source>
        <strain evidence="3 4">E</strain>
    </source>
</reference>
<dbReference type="InParanoid" id="A0A2J6T5K9"/>
<dbReference type="STRING" id="1095630.A0A2J6T5K9"/>
<evidence type="ECO:0000256" key="2">
    <source>
        <dbReference type="SAM" id="MobiDB-lite"/>
    </source>
</evidence>
<dbReference type="Gene3D" id="1.10.287.1490">
    <property type="match status" value="3"/>
</dbReference>